<proteinExistence type="predicted"/>
<dbReference type="AlphaFoldDB" id="A0A6H2DMV0"/>
<protein>
    <submittedName>
        <fullName evidence="2">Uncharacterized protein</fullName>
    </submittedName>
</protein>
<name>A0A6H2DMV0_9SPHN</name>
<keyword evidence="1" id="KW-1133">Transmembrane helix</keyword>
<dbReference type="EMBL" id="CP051217">
    <property type="protein sequence ID" value="QJB69081.1"/>
    <property type="molecule type" value="Genomic_DNA"/>
</dbReference>
<evidence type="ECO:0000313" key="3">
    <source>
        <dbReference type="Proteomes" id="UP000501600"/>
    </source>
</evidence>
<dbReference type="RefSeq" id="WP_168818923.1">
    <property type="nucleotide sequence ID" value="NZ_CP051217.1"/>
</dbReference>
<sequence length="164" mass="18491">MKLFSPHAPVPLARILEKEMDREWTQKEKNKGRVMGGGTEEKILLRVVKHNIRNDFSTCLEGKMKAERGGTLITARMGKARSLNVFMVFWFGFLGFFMLMSLMVLGSDDAPLSFKVPFFGIPFLMMLAGVAMMRFGGHSAGEDKQRILEFLAEKVKATPERGDI</sequence>
<keyword evidence="1" id="KW-0472">Membrane</keyword>
<feature type="transmembrane region" description="Helical" evidence="1">
    <location>
        <begin position="83"/>
        <end position="104"/>
    </location>
</feature>
<organism evidence="2 3">
    <name type="scientific">Parasphingorhabdus halotolerans</name>
    <dbReference type="NCBI Taxonomy" id="2725558"/>
    <lineage>
        <taxon>Bacteria</taxon>
        <taxon>Pseudomonadati</taxon>
        <taxon>Pseudomonadota</taxon>
        <taxon>Alphaproteobacteria</taxon>
        <taxon>Sphingomonadales</taxon>
        <taxon>Sphingomonadaceae</taxon>
        <taxon>Parasphingorhabdus</taxon>
    </lineage>
</organism>
<gene>
    <name evidence="2" type="ORF">HF685_07110</name>
</gene>
<evidence type="ECO:0000256" key="1">
    <source>
        <dbReference type="SAM" id="Phobius"/>
    </source>
</evidence>
<accession>A0A6H2DMV0</accession>
<keyword evidence="1" id="KW-0812">Transmembrane</keyword>
<keyword evidence="3" id="KW-1185">Reference proteome</keyword>
<reference evidence="2 3" key="1">
    <citation type="submission" date="2020-04" db="EMBL/GenBank/DDBJ databases">
        <title>Genome sequence for Sphingorhabdus sp. strain M1.</title>
        <authorList>
            <person name="Park S.-J."/>
        </authorList>
    </citation>
    <scope>NUCLEOTIDE SEQUENCE [LARGE SCALE GENOMIC DNA]</scope>
    <source>
        <strain evidence="2 3">JK6</strain>
    </source>
</reference>
<dbReference type="Proteomes" id="UP000501600">
    <property type="component" value="Chromosome"/>
</dbReference>
<feature type="transmembrane region" description="Helical" evidence="1">
    <location>
        <begin position="116"/>
        <end position="136"/>
    </location>
</feature>
<evidence type="ECO:0000313" key="2">
    <source>
        <dbReference type="EMBL" id="QJB69081.1"/>
    </source>
</evidence>
<dbReference type="KEGG" id="phao:HF685_07110"/>